<dbReference type="FunFam" id="3.30.300.20:FF:000001">
    <property type="entry name" value="30S ribosomal protein S3"/>
    <property type="match status" value="1"/>
</dbReference>
<dbReference type="InterPro" id="IPR005703">
    <property type="entry name" value="Ribosomal_uS3_euk/arc"/>
</dbReference>
<dbReference type="PROSITE" id="PS50823">
    <property type="entry name" value="KH_TYPE_2"/>
    <property type="match status" value="1"/>
</dbReference>
<evidence type="ECO:0000256" key="6">
    <source>
        <dbReference type="ARBA" id="ARBA00035521"/>
    </source>
</evidence>
<keyword evidence="3" id="KW-0694">RNA-binding</keyword>
<dbReference type="EMBL" id="KC999131">
    <property type="protein sequence ID" value="AGT99628.1"/>
    <property type="molecule type" value="Genomic_DNA"/>
</dbReference>
<dbReference type="InterPro" id="IPR018280">
    <property type="entry name" value="Ribosomal_uS3_CS"/>
</dbReference>
<dbReference type="InterPro" id="IPR001351">
    <property type="entry name" value="Ribosomal_uS3_C"/>
</dbReference>
<dbReference type="SMART" id="SM00322">
    <property type="entry name" value="KH"/>
    <property type="match status" value="1"/>
</dbReference>
<evidence type="ECO:0000256" key="5">
    <source>
        <dbReference type="ARBA" id="ARBA00023274"/>
    </source>
</evidence>
<dbReference type="InterPro" id="IPR036419">
    <property type="entry name" value="Ribosomal_S3_C_sf"/>
</dbReference>
<dbReference type="NCBIfam" id="NF003219">
    <property type="entry name" value="PRK04191.1"/>
    <property type="match status" value="1"/>
</dbReference>
<organism evidence="9">
    <name type="scientific">uncultured organism</name>
    <dbReference type="NCBI Taxonomy" id="155900"/>
    <lineage>
        <taxon>unclassified sequences</taxon>
        <taxon>environmental samples</taxon>
    </lineage>
</organism>
<dbReference type="Gene3D" id="3.30.1140.32">
    <property type="entry name" value="Ribosomal protein S3, C-terminal domain"/>
    <property type="match status" value="1"/>
</dbReference>
<dbReference type="PROSITE" id="PS00548">
    <property type="entry name" value="RIBOSOMAL_S3"/>
    <property type="match status" value="1"/>
</dbReference>
<dbReference type="Gene3D" id="3.30.300.20">
    <property type="match status" value="1"/>
</dbReference>
<dbReference type="InterPro" id="IPR057258">
    <property type="entry name" value="Ribosomal_uS3"/>
</dbReference>
<evidence type="ECO:0000256" key="4">
    <source>
        <dbReference type="ARBA" id="ARBA00022980"/>
    </source>
</evidence>
<dbReference type="InterPro" id="IPR004044">
    <property type="entry name" value="KH_dom_type_2"/>
</dbReference>
<keyword evidence="4 9" id="KW-0689">Ribosomal protein</keyword>
<dbReference type="Pfam" id="PF07650">
    <property type="entry name" value="KH_2"/>
    <property type="match status" value="1"/>
</dbReference>
<keyword evidence="5" id="KW-0687">Ribonucleoprotein</keyword>
<evidence type="ECO:0000256" key="2">
    <source>
        <dbReference type="ARBA" id="ARBA00022730"/>
    </source>
</evidence>
<dbReference type="InterPro" id="IPR004087">
    <property type="entry name" value="KH_dom"/>
</dbReference>
<feature type="domain" description="KH type-2" evidence="8">
    <location>
        <begin position="16"/>
        <end position="85"/>
    </location>
</feature>
<evidence type="ECO:0000313" key="9">
    <source>
        <dbReference type="EMBL" id="AGT99628.1"/>
    </source>
</evidence>
<dbReference type="InterPro" id="IPR027488">
    <property type="entry name" value="Ribosomal_uS3_arc"/>
</dbReference>
<dbReference type="NCBIfam" id="TIGR01008">
    <property type="entry name" value="uS3_euk_arch"/>
    <property type="match status" value="1"/>
</dbReference>
<dbReference type="Pfam" id="PF00189">
    <property type="entry name" value="Ribosomal_S3_C"/>
    <property type="match status" value="1"/>
</dbReference>
<dbReference type="PANTHER" id="PTHR11760">
    <property type="entry name" value="30S/40S RIBOSOMAL PROTEIN S3"/>
    <property type="match status" value="1"/>
</dbReference>
<dbReference type="InterPro" id="IPR015946">
    <property type="entry name" value="KH_dom-like_a/b"/>
</dbReference>
<feature type="compositionally biased region" description="Basic and acidic residues" evidence="7">
    <location>
        <begin position="209"/>
        <end position="234"/>
    </location>
</feature>
<protein>
    <recommendedName>
        <fullName evidence="6">30S ribosomal protein S3</fullName>
    </recommendedName>
</protein>
<keyword evidence="2" id="KW-0699">rRNA-binding</keyword>
<dbReference type="CDD" id="cd02411">
    <property type="entry name" value="KH-II_30S_S3_arch"/>
    <property type="match status" value="1"/>
</dbReference>
<dbReference type="HAMAP" id="MF_01309_A">
    <property type="entry name" value="Ribosomal_uS3_A"/>
    <property type="match status" value="1"/>
</dbReference>
<dbReference type="SUPFAM" id="SSF54814">
    <property type="entry name" value="Prokaryotic type KH domain (KH-domain type II)"/>
    <property type="match status" value="1"/>
</dbReference>
<dbReference type="PANTHER" id="PTHR11760:SF32">
    <property type="entry name" value="SMALL RIBOSOMAL SUBUNIT PROTEIN US3"/>
    <property type="match status" value="1"/>
</dbReference>
<dbReference type="GO" id="GO:0019843">
    <property type="term" value="F:rRNA binding"/>
    <property type="evidence" value="ECO:0007669"/>
    <property type="project" value="UniProtKB-KW"/>
</dbReference>
<proteinExistence type="inferred from homology"/>
<name>U3GPZ4_9ZZZZ</name>
<evidence type="ECO:0000256" key="7">
    <source>
        <dbReference type="SAM" id="MobiDB-lite"/>
    </source>
</evidence>
<comment type="similarity">
    <text evidence="1">Belongs to the universal ribosomal protein uS3 family.</text>
</comment>
<dbReference type="SUPFAM" id="SSF54821">
    <property type="entry name" value="Ribosomal protein S3 C-terminal domain"/>
    <property type="match status" value="1"/>
</dbReference>
<dbReference type="InterPro" id="IPR009019">
    <property type="entry name" value="KH_sf_prok-type"/>
</dbReference>
<dbReference type="GO" id="GO:1990904">
    <property type="term" value="C:ribonucleoprotein complex"/>
    <property type="evidence" value="ECO:0007669"/>
    <property type="project" value="UniProtKB-KW"/>
</dbReference>
<sequence length="266" mass="29284">MIERDFISRMKKEFQIKEYLRENLKGVGLSHSKIQRTPLGEKIVIYASRPGLVIGGGGANIKKLTEDLKNEFSLENPQIEISEIQNENLVAAAIAEKIAISLEKYGTMRFKGIGHKVMTDALAAGALGIEILISGKIPSARAKTWRFYQGYIKKCGDAAVSIVDTAYAIANLKSGIVGIKVSIMPPGVRLPDDIRFRPDAATVEEVKEEESKEAEAEIKTAVEETKETSKEDKTKKKAAKKKAEEPESKEAKPKKARAAKKKEGKE</sequence>
<evidence type="ECO:0000256" key="3">
    <source>
        <dbReference type="ARBA" id="ARBA00022884"/>
    </source>
</evidence>
<dbReference type="GO" id="GO:0003735">
    <property type="term" value="F:structural constituent of ribosome"/>
    <property type="evidence" value="ECO:0007669"/>
    <property type="project" value="InterPro"/>
</dbReference>
<dbReference type="AlphaFoldDB" id="U3GPZ4"/>
<evidence type="ECO:0000259" key="8">
    <source>
        <dbReference type="PROSITE" id="PS50823"/>
    </source>
</evidence>
<evidence type="ECO:0000256" key="1">
    <source>
        <dbReference type="ARBA" id="ARBA00010761"/>
    </source>
</evidence>
<accession>U3GPZ4</accession>
<reference evidence="9" key="1">
    <citation type="journal article" date="2015" name="Nat. Commun.">
        <title>Diverse, uncultivated ultra-small bacterial cells in groundwater.</title>
        <authorList>
            <person name="Luef B."/>
            <person name="Frischkorn K.R."/>
            <person name="Wrighton K.C."/>
            <person name="Holman H.-Y.N."/>
            <person name="Birarda G."/>
            <person name="Thomas B.C."/>
            <person name="Singh A."/>
            <person name="Williams K.H."/>
            <person name="Siegerist C.E."/>
            <person name="Tringe S.G."/>
            <person name="Downing K.H."/>
            <person name="Comolli L.R."/>
            <person name="Banfield J.F."/>
        </authorList>
    </citation>
    <scope>NUCLEOTIDE SEQUENCE</scope>
</reference>
<feature type="region of interest" description="Disordered" evidence="7">
    <location>
        <begin position="205"/>
        <end position="266"/>
    </location>
</feature>
<feature type="compositionally biased region" description="Basic and acidic residues" evidence="7">
    <location>
        <begin position="241"/>
        <end position="253"/>
    </location>
</feature>